<feature type="domain" description="Type II CBASS E2 protein" evidence="1">
    <location>
        <begin position="35"/>
        <end position="150"/>
    </location>
</feature>
<evidence type="ECO:0000259" key="1">
    <source>
        <dbReference type="Pfam" id="PF26395"/>
    </source>
</evidence>
<accession>A0A140C2Z2</accession>
<dbReference type="EMBL" id="KT897279">
    <property type="protein sequence ID" value="ALT05748.1"/>
    <property type="molecule type" value="Genomic_DNA"/>
</dbReference>
<evidence type="ECO:0000313" key="3">
    <source>
        <dbReference type="EMBL" id="ALT05850.1"/>
    </source>
</evidence>
<name>A0A140C2Z2_CLOBO</name>
<evidence type="ECO:0000313" key="2">
    <source>
        <dbReference type="EMBL" id="ALT05748.1"/>
    </source>
</evidence>
<organism evidence="3">
    <name type="scientific">Clostridium botulinum</name>
    <dbReference type="NCBI Taxonomy" id="1491"/>
    <lineage>
        <taxon>Bacteria</taxon>
        <taxon>Bacillati</taxon>
        <taxon>Bacillota</taxon>
        <taxon>Clostridia</taxon>
        <taxon>Eubacteriales</taxon>
        <taxon>Clostridiaceae</taxon>
        <taxon>Clostridium</taxon>
    </lineage>
</organism>
<dbReference type="InterPro" id="IPR058588">
    <property type="entry name" value="E2-CBASS"/>
</dbReference>
<dbReference type="AlphaFoldDB" id="A0A140C2Z2"/>
<geneLocation type="plasmid" evidence="2">
    <name>pSWKR38E2</name>
</geneLocation>
<protein>
    <submittedName>
        <fullName evidence="3">E2/UBC domain-containing protein</fullName>
    </submittedName>
    <submittedName>
        <fullName evidence="2">Prokaryotic E2 family B protein</fullName>
    </submittedName>
</protein>
<geneLocation type="plasmid" evidence="3">
    <name>pFI1111E1</name>
</geneLocation>
<proteinExistence type="predicted"/>
<sequence>MKGKSFLNIDSMEISNMKKNKKIYPEPKNVTLGLQLFNVKQSFPNFEFCRNEDESYWIGNLMPSSKTYTVKIVYQYAKAPKVFVIKPEILKSSPHIYPDGALCLYYPLDKNYTNRFSIISDTIIPWTAEWLYYYEKWLASGVWFGPEAPHQENAIKRINRMEEFS</sequence>
<reference evidence="3" key="1">
    <citation type="journal article" date="2016" name="Genome Biol. Evol.">
        <title>Evolution of chromosomal Clostridium botulinum type E neurotoxin gene clusters: evidence provided by their rare plasmid borne counterparts.</title>
        <authorList>
            <person name="Carter A.T."/>
            <person name="Austin J.W."/>
            <person name="Weedmark K.A."/>
            <person name="Peck M.W."/>
        </authorList>
    </citation>
    <scope>NUCLEOTIDE SEQUENCE</scope>
    <source>
        <strain evidence="3">FI1111E1</strain>
        <strain evidence="2">SWKR38E2</strain>
        <plasmid evidence="3">pFI1111E1</plasmid>
        <plasmid evidence="2">pSWKR38E2</plasmid>
    </source>
</reference>
<keyword evidence="3" id="KW-0614">Plasmid</keyword>
<dbReference type="EMBL" id="KT897280">
    <property type="protein sequence ID" value="ALT05850.1"/>
    <property type="molecule type" value="Genomic_DNA"/>
</dbReference>
<dbReference type="Pfam" id="PF26395">
    <property type="entry name" value="E2-CBASS"/>
    <property type="match status" value="1"/>
</dbReference>